<dbReference type="SUPFAM" id="SSF51206">
    <property type="entry name" value="cAMP-binding domain-like"/>
    <property type="match status" value="1"/>
</dbReference>
<dbReference type="Proteomes" id="UP000198771">
    <property type="component" value="Unassembled WGS sequence"/>
</dbReference>
<feature type="transmembrane region" description="Helical" evidence="5">
    <location>
        <begin position="354"/>
        <end position="374"/>
    </location>
</feature>
<keyword evidence="4 5" id="KW-0472">Membrane</keyword>
<evidence type="ECO:0000259" key="7">
    <source>
        <dbReference type="PROSITE" id="PS50801"/>
    </source>
</evidence>
<evidence type="ECO:0000313" key="9">
    <source>
        <dbReference type="Proteomes" id="UP000198771"/>
    </source>
</evidence>
<dbReference type="CDD" id="cd07042">
    <property type="entry name" value="STAS_SulP_like_sulfate_transporter"/>
    <property type="match status" value="1"/>
</dbReference>
<dbReference type="Gene3D" id="2.60.120.10">
    <property type="entry name" value="Jelly Rolls"/>
    <property type="match status" value="1"/>
</dbReference>
<dbReference type="PANTHER" id="PTHR43310">
    <property type="entry name" value="SULFATE TRANSPORTER YBAR-RELATED"/>
    <property type="match status" value="1"/>
</dbReference>
<dbReference type="PROSITE" id="PS50801">
    <property type="entry name" value="STAS"/>
    <property type="match status" value="1"/>
</dbReference>
<gene>
    <name evidence="8" type="ORF">SAMN05660653_00039</name>
</gene>
<dbReference type="Pfam" id="PF00916">
    <property type="entry name" value="Sulfate_transp"/>
    <property type="match status" value="1"/>
</dbReference>
<feature type="transmembrane region" description="Helical" evidence="5">
    <location>
        <begin position="282"/>
        <end position="303"/>
    </location>
</feature>
<feature type="domain" description="STAS" evidence="7">
    <location>
        <begin position="482"/>
        <end position="583"/>
    </location>
</feature>
<keyword evidence="2 5" id="KW-0812">Transmembrane</keyword>
<keyword evidence="9" id="KW-1185">Reference proteome</keyword>
<dbReference type="PANTHER" id="PTHR43310:SF1">
    <property type="entry name" value="SULFATE TRANSPORTER YBAR-RELATED"/>
    <property type="match status" value="1"/>
</dbReference>
<dbReference type="STRING" id="617002.SAMN05660653_00039"/>
<feature type="transmembrane region" description="Helical" evidence="5">
    <location>
        <begin position="32"/>
        <end position="52"/>
    </location>
</feature>
<dbReference type="InterPro" id="IPR018490">
    <property type="entry name" value="cNMP-bd_dom_sf"/>
</dbReference>
<feature type="transmembrane region" description="Helical" evidence="5">
    <location>
        <begin position="64"/>
        <end position="82"/>
    </location>
</feature>
<dbReference type="InterPro" id="IPR011547">
    <property type="entry name" value="SLC26A/SulP_dom"/>
</dbReference>
<evidence type="ECO:0000256" key="5">
    <source>
        <dbReference type="SAM" id="Phobius"/>
    </source>
</evidence>
<comment type="subcellular location">
    <subcellularLocation>
        <location evidence="1">Membrane</location>
        <topology evidence="1">Multi-pass membrane protein</topology>
    </subcellularLocation>
</comment>
<dbReference type="AlphaFoldDB" id="A0A1G6A0H0"/>
<evidence type="ECO:0000259" key="6">
    <source>
        <dbReference type="PROSITE" id="PS50042"/>
    </source>
</evidence>
<reference evidence="8 9" key="1">
    <citation type="submission" date="2016-10" db="EMBL/GenBank/DDBJ databases">
        <authorList>
            <person name="de Groot N.N."/>
        </authorList>
    </citation>
    <scope>NUCLEOTIDE SEQUENCE [LARGE SCALE GENOMIC DNA]</scope>
    <source>
        <strain evidence="8 9">ASO4-2</strain>
    </source>
</reference>
<dbReference type="Pfam" id="PF01740">
    <property type="entry name" value="STAS"/>
    <property type="match status" value="1"/>
</dbReference>
<dbReference type="OrthoDB" id="9771198at2"/>
<dbReference type="GO" id="GO:0016020">
    <property type="term" value="C:membrane"/>
    <property type="evidence" value="ECO:0007669"/>
    <property type="project" value="UniProtKB-SubCell"/>
</dbReference>
<dbReference type="SUPFAM" id="SSF52091">
    <property type="entry name" value="SpoIIaa-like"/>
    <property type="match status" value="1"/>
</dbReference>
<feature type="transmembrane region" description="Helical" evidence="5">
    <location>
        <begin position="411"/>
        <end position="442"/>
    </location>
</feature>
<feature type="transmembrane region" description="Helical" evidence="5">
    <location>
        <begin position="218"/>
        <end position="239"/>
    </location>
</feature>
<feature type="transmembrane region" description="Helical" evidence="5">
    <location>
        <begin position="188"/>
        <end position="211"/>
    </location>
</feature>
<dbReference type="PROSITE" id="PS50042">
    <property type="entry name" value="CNMP_BINDING_3"/>
    <property type="match status" value="1"/>
</dbReference>
<dbReference type="Pfam" id="PF00027">
    <property type="entry name" value="cNMP_binding"/>
    <property type="match status" value="1"/>
</dbReference>
<dbReference type="InterPro" id="IPR052706">
    <property type="entry name" value="Membrane-Transporter-like"/>
</dbReference>
<dbReference type="RefSeq" id="WP_092116020.1">
    <property type="nucleotide sequence ID" value="NZ_FMXO01000001.1"/>
</dbReference>
<proteinExistence type="predicted"/>
<name>A0A1G6A0H0_9BACT</name>
<dbReference type="SMART" id="SM00100">
    <property type="entry name" value="cNMP"/>
    <property type="match status" value="1"/>
</dbReference>
<protein>
    <submittedName>
        <fullName evidence="8">Sulfate permease, SulP family</fullName>
    </submittedName>
</protein>
<accession>A0A1G6A0H0</accession>
<feature type="transmembrane region" description="Helical" evidence="5">
    <location>
        <begin position="94"/>
        <end position="111"/>
    </location>
</feature>
<feature type="transmembrane region" description="Helical" evidence="5">
    <location>
        <begin position="380"/>
        <end position="399"/>
    </location>
</feature>
<evidence type="ECO:0000256" key="1">
    <source>
        <dbReference type="ARBA" id="ARBA00004141"/>
    </source>
</evidence>
<evidence type="ECO:0000313" key="8">
    <source>
        <dbReference type="EMBL" id="SDB01895.1"/>
    </source>
</evidence>
<evidence type="ECO:0000256" key="4">
    <source>
        <dbReference type="ARBA" id="ARBA00023136"/>
    </source>
</evidence>
<organism evidence="8 9">
    <name type="scientific">Desulfonatronum thiosulfatophilum</name>
    <dbReference type="NCBI Taxonomy" id="617002"/>
    <lineage>
        <taxon>Bacteria</taxon>
        <taxon>Pseudomonadati</taxon>
        <taxon>Thermodesulfobacteriota</taxon>
        <taxon>Desulfovibrionia</taxon>
        <taxon>Desulfovibrionales</taxon>
        <taxon>Desulfonatronaceae</taxon>
        <taxon>Desulfonatronum</taxon>
    </lineage>
</organism>
<dbReference type="InterPro" id="IPR014710">
    <property type="entry name" value="RmlC-like_jellyroll"/>
</dbReference>
<dbReference type="Gene3D" id="3.30.750.24">
    <property type="entry name" value="STAS domain"/>
    <property type="match status" value="1"/>
</dbReference>
<keyword evidence="3 5" id="KW-1133">Transmembrane helix</keyword>
<evidence type="ECO:0000256" key="3">
    <source>
        <dbReference type="ARBA" id="ARBA00022989"/>
    </source>
</evidence>
<evidence type="ECO:0000256" key="2">
    <source>
        <dbReference type="ARBA" id="ARBA00022692"/>
    </source>
</evidence>
<feature type="transmembrane region" description="Helical" evidence="5">
    <location>
        <begin position="151"/>
        <end position="168"/>
    </location>
</feature>
<feature type="domain" description="Cyclic nucleotide-binding" evidence="6">
    <location>
        <begin position="639"/>
        <end position="725"/>
    </location>
</feature>
<sequence>MNDPSAASSSRSLTREILNDIGSVKCLSGISIGLVISLMLIIIQVSFAAMIFSGPLEVHAQRGMGLTMAGAVALLLISALFSSFRPTITAPQDAPVAIFAGAAAGIAVTLGTGYTEAAFITVVAALILSTMATAVFFLLAGVMRFAGYIRFMPYPVVAGFLAGTGWLLSKGSLEVMTGFSMTWSTVPALLSTEALMLWAPGAAYALLLFFCLRRWSHFLILPGSMIVGLILYHLAMPVFDLDMEQARESGLFFASFSSAHLWPVFSLSDYQFIQWNALFPQLPTLAIIPFISLLGFLLNTGGIELAAQRDLDLNRELLVNSGGNALAALAGSSAGYTSLSLAMLGFKTGADTRIVGLTATAMFIATLFFGGQIISIFPKALLGGFLLLLGLFFLSDWILDTYKRMPRADYMIVVGVFATIGIFGYLYGVLLGLLATVTLFVAKLTRIPAVESTSTCAQTRSRKARPLPHQRLLAEHGRSAYIFNLNGFLFFGSVNALTSAVMQAWTNEEARFILVDFQKVTGFDISAVNNFVRLAQRISARNENFILTAPPGLFVDLFNQVAGPETASKVRIFPDKNTALEWIEDQLLNTALTTMAKATPDSRRRSHGQLFDEVADDLLDQLEQQEHVETLLERIRPYLEARSFAAGQELLEENAPAPGMFFIHQGAVRESVTVSSGRSTTLRTLGQGTFFAVPAAYEPWRSCCSYQAESAVETFLLTPEALRELESVDPRTAQEIHRLVVSSLVRA</sequence>
<dbReference type="EMBL" id="FMXO01000001">
    <property type="protein sequence ID" value="SDB01895.1"/>
    <property type="molecule type" value="Genomic_DNA"/>
</dbReference>
<feature type="transmembrane region" description="Helical" evidence="5">
    <location>
        <begin position="117"/>
        <end position="139"/>
    </location>
</feature>
<dbReference type="InterPro" id="IPR000595">
    <property type="entry name" value="cNMP-bd_dom"/>
</dbReference>
<dbReference type="CDD" id="cd00038">
    <property type="entry name" value="CAP_ED"/>
    <property type="match status" value="1"/>
</dbReference>
<dbReference type="InterPro" id="IPR002645">
    <property type="entry name" value="STAS_dom"/>
</dbReference>
<dbReference type="InterPro" id="IPR036513">
    <property type="entry name" value="STAS_dom_sf"/>
</dbReference>